<dbReference type="eggNOG" id="COG1633">
    <property type="taxonomic scope" value="Bacteria"/>
</dbReference>
<dbReference type="EMBL" id="CP000806">
    <property type="protein sequence ID" value="ACB51653.1"/>
    <property type="molecule type" value="Genomic_DNA"/>
</dbReference>
<dbReference type="STRING" id="43989.cce_2303"/>
<evidence type="ECO:0008006" key="3">
    <source>
        <dbReference type="Google" id="ProtNLM"/>
    </source>
</evidence>
<dbReference type="HOGENOM" id="CLU_868316_0_0_3"/>
<gene>
    <name evidence="1" type="ordered locus">cce_2303</name>
</gene>
<dbReference type="CDD" id="cd00657">
    <property type="entry name" value="Ferritin_like"/>
    <property type="match status" value="1"/>
</dbReference>
<keyword evidence="2" id="KW-1185">Reference proteome</keyword>
<dbReference type="AlphaFoldDB" id="B1WQE2"/>
<reference evidence="1 2" key="1">
    <citation type="journal article" date="2008" name="Proc. Natl. Acad. Sci. U.S.A.">
        <title>The genome of Cyanothece 51142, a unicellular diazotrophic cyanobacterium important in the marine nitrogen cycle.</title>
        <authorList>
            <person name="Welsh E.A."/>
            <person name="Liberton M."/>
            <person name="Stoeckel J."/>
            <person name="Loh T."/>
            <person name="Elvitigala T."/>
            <person name="Wang C."/>
            <person name="Wollam A."/>
            <person name="Fulton R.S."/>
            <person name="Clifton S.W."/>
            <person name="Jacobs J.M."/>
            <person name="Aurora R."/>
            <person name="Ghosh B.K."/>
            <person name="Sherman L.A."/>
            <person name="Smith R.D."/>
            <person name="Wilson R.K."/>
            <person name="Pakrasi H.B."/>
        </authorList>
    </citation>
    <scope>NUCLEOTIDE SEQUENCE [LARGE SCALE GENOMIC DNA]</scope>
    <source>
        <strain evidence="2">ATCC 51142 / BH68</strain>
    </source>
</reference>
<accession>B1WQE2</accession>
<dbReference type="KEGG" id="cyt:cce_2303"/>
<evidence type="ECO:0000313" key="2">
    <source>
        <dbReference type="Proteomes" id="UP000001203"/>
    </source>
</evidence>
<dbReference type="Proteomes" id="UP000001203">
    <property type="component" value="Chromosome circular"/>
</dbReference>
<proteinExistence type="predicted"/>
<sequence length="330" mass="38677">MKLLIITTMNTLKSTRTLPSAFNNYRIYHQLKCSINQYITPEYLTKRLEDLPIQFKTPKPRPWKPINLENINSRQILGIDLEVFIAILIGSINTEAPIRHYTQTSRQYLEPWYPQLAKFVGGKIAKNGQLIELGLWEKEEQRHTPVLMKVYTQLTGEKVKPNPHKARHYQPFLDSYHGLYHHGFHRVATEYGATCLYLWLMVHTTGELRAILEELVIDEINHMTKFLGFGIWAFPESNFLKIGETILKSMKGKLSYDPQQSSLMGTLNRMTEVLSWSTWSWQNRLSFMFTCTYIFYRLWGWTNQLTPAYLESLLGKPLSKDVFNESYLDK</sequence>
<protein>
    <recommendedName>
        <fullName evidence="3">Ferritin-like domain-containing protein</fullName>
    </recommendedName>
</protein>
<dbReference type="InterPro" id="IPR009078">
    <property type="entry name" value="Ferritin-like_SF"/>
</dbReference>
<evidence type="ECO:0000313" key="1">
    <source>
        <dbReference type="EMBL" id="ACB51653.1"/>
    </source>
</evidence>
<dbReference type="SUPFAM" id="SSF47240">
    <property type="entry name" value="Ferritin-like"/>
    <property type="match status" value="1"/>
</dbReference>
<name>B1WQE2_CROS5</name>
<dbReference type="OrthoDB" id="479408at2"/>
<organism evidence="1 2">
    <name type="scientific">Crocosphaera subtropica (strain ATCC 51142 / BH68)</name>
    <name type="common">Cyanothece sp. (strain ATCC 51142)</name>
    <dbReference type="NCBI Taxonomy" id="43989"/>
    <lineage>
        <taxon>Bacteria</taxon>
        <taxon>Bacillati</taxon>
        <taxon>Cyanobacteriota</taxon>
        <taxon>Cyanophyceae</taxon>
        <taxon>Oscillatoriophycideae</taxon>
        <taxon>Chroococcales</taxon>
        <taxon>Aphanothecaceae</taxon>
        <taxon>Crocosphaera</taxon>
        <taxon>Crocosphaera subtropica</taxon>
    </lineage>
</organism>